<comment type="caution">
    <text evidence="2">The sequence shown here is derived from an EMBL/GenBank/DDBJ whole genome shotgun (WGS) entry which is preliminary data.</text>
</comment>
<evidence type="ECO:0000259" key="1">
    <source>
        <dbReference type="PROSITE" id="PS51819"/>
    </source>
</evidence>
<dbReference type="RefSeq" id="WP_316020694.1">
    <property type="nucleotide sequence ID" value="NZ_JAWDID010000053.1"/>
</dbReference>
<name>A0ABU3SDT9_9HYPH</name>
<keyword evidence="3" id="KW-1185">Reference proteome</keyword>
<proteinExistence type="predicted"/>
<dbReference type="PANTHER" id="PTHR40265:SF1">
    <property type="entry name" value="GLYOXALASE-LIKE DOMAIN-CONTAINING PROTEIN"/>
    <property type="match status" value="1"/>
</dbReference>
<gene>
    <name evidence="2" type="ORF">RKE40_23860</name>
</gene>
<feature type="domain" description="VOC" evidence="1">
    <location>
        <begin position="7"/>
        <end position="149"/>
    </location>
</feature>
<protein>
    <submittedName>
        <fullName evidence="2">VOC family protein</fullName>
    </submittedName>
</protein>
<dbReference type="EMBL" id="JAWDID010000053">
    <property type="protein sequence ID" value="MDU0342944.1"/>
    <property type="molecule type" value="Genomic_DNA"/>
</dbReference>
<dbReference type="InterPro" id="IPR037523">
    <property type="entry name" value="VOC_core"/>
</dbReference>
<dbReference type="PROSITE" id="PS51819">
    <property type="entry name" value="VOC"/>
    <property type="match status" value="1"/>
</dbReference>
<evidence type="ECO:0000313" key="3">
    <source>
        <dbReference type="Proteomes" id="UP001254257"/>
    </source>
</evidence>
<organism evidence="2 3">
    <name type="scientific">Bosea rubneri</name>
    <dbReference type="NCBI Taxonomy" id="3075434"/>
    <lineage>
        <taxon>Bacteria</taxon>
        <taxon>Pseudomonadati</taxon>
        <taxon>Pseudomonadota</taxon>
        <taxon>Alphaproteobacteria</taxon>
        <taxon>Hyphomicrobiales</taxon>
        <taxon>Boseaceae</taxon>
        <taxon>Bosea</taxon>
    </lineage>
</organism>
<dbReference type="Proteomes" id="UP001254257">
    <property type="component" value="Unassembled WGS sequence"/>
</dbReference>
<dbReference type="InterPro" id="IPR029068">
    <property type="entry name" value="Glyas_Bleomycin-R_OHBP_Dase"/>
</dbReference>
<sequence length="280" mass="30316">MRDHVLGLDHIVIAVSNLTVSAERWQALGFTVSPRGLHSDYLGTANHTIMFEDDYVELLGVLAATEFNQPTRAFLAHGAGLERLAMRTDDAEAGLAALKRDGFEGSTGPFEFRRPVDLDGGRTGEAGFRIFQWPLEPAPGGARLFACQHLTRETVWLPSLIEHRNGARALKRIEIVAADPRTEAELCGRLLSLSVGERDGTFTVAMQPRGADLVFVDAARFAQRWGRNPGDALPPCGVVLACDDFSRAQPFAEWTGPGALPCAAVDGALIGWETASRRPG</sequence>
<dbReference type="Gene3D" id="3.10.180.10">
    <property type="entry name" value="2,3-Dihydroxybiphenyl 1,2-Dioxygenase, domain 1"/>
    <property type="match status" value="1"/>
</dbReference>
<dbReference type="Pfam" id="PF13468">
    <property type="entry name" value="Glyoxalase_3"/>
    <property type="match status" value="1"/>
</dbReference>
<reference evidence="2 3" key="1">
    <citation type="submission" date="2023-09" db="EMBL/GenBank/DDBJ databases">
        <title>Whole genome shotgun sequencing (WGS) of Bosea sp. ZW T0_25, isolated from stored onions (Allium cepa).</title>
        <authorList>
            <person name="Stoll D.A."/>
            <person name="Huch M."/>
        </authorList>
    </citation>
    <scope>NUCLEOTIDE SEQUENCE [LARGE SCALE GENOMIC DNA]</scope>
    <source>
        <strain evidence="2 3">ZW T0_25</strain>
    </source>
</reference>
<evidence type="ECO:0000313" key="2">
    <source>
        <dbReference type="EMBL" id="MDU0342944.1"/>
    </source>
</evidence>
<accession>A0ABU3SDT9</accession>
<dbReference type="SUPFAM" id="SSF54593">
    <property type="entry name" value="Glyoxalase/Bleomycin resistance protein/Dihydroxybiphenyl dioxygenase"/>
    <property type="match status" value="1"/>
</dbReference>
<dbReference type="PANTHER" id="PTHR40265">
    <property type="entry name" value="BLL2707 PROTEIN"/>
    <property type="match status" value="1"/>
</dbReference>
<dbReference type="InterPro" id="IPR025870">
    <property type="entry name" value="Glyoxalase-like_dom"/>
</dbReference>